<dbReference type="Proteomes" id="UP001203284">
    <property type="component" value="Unassembled WGS sequence"/>
</dbReference>
<evidence type="ECO:0000259" key="1">
    <source>
        <dbReference type="Pfam" id="PF13472"/>
    </source>
</evidence>
<sequence>MRLTRPSLLILLSGLALVLAALSALAGIRLMAPQLLRQHAPALASSNVKAGGRIRLAVLGDSDSHSYHDTVLLGTDPGLRGGPHRMTTYQWTEILDRLRSDQIDQGEWGAWGTGKVRALFDEARGVPARTPRKEDFRYNFAITGATCDQLFGQKERQALDLIDLMDTDPDGWRAGVVVIRIGINDIGTHEELDELAHDRQSPHALSRIKACVDAIARATALIRERHPDTRIVLVGILNNADWSEEFPNWHSGEAIANIEAGMDMYDEGLKALAAGDPHILFFDNRAWFRNLWGTRDARGLPDYKTLQLAPGWAITNTSGNDPHNAVLADAHAGVAWNALWAQSLVAAMNKTFGLDIRPITDSEIMSFLGPSFARAG</sequence>
<dbReference type="RefSeq" id="WP_247026240.1">
    <property type="nucleotide sequence ID" value="NZ_JALKCH010000002.1"/>
</dbReference>
<reference evidence="2 3" key="1">
    <citation type="submission" date="2022-04" db="EMBL/GenBank/DDBJ databases">
        <authorList>
            <person name="Grouzdev D.S."/>
            <person name="Pantiukh K.S."/>
            <person name="Krutkina M.S."/>
        </authorList>
    </citation>
    <scope>NUCLEOTIDE SEQUENCE [LARGE SCALE GENOMIC DNA]</scope>
    <source>
        <strain evidence="2 3">6x-1</strain>
    </source>
</reference>
<comment type="caution">
    <text evidence="2">The sequence shown here is derived from an EMBL/GenBank/DDBJ whole genome shotgun (WGS) entry which is preliminary data.</text>
</comment>
<gene>
    <name evidence="2" type="ORF">MWN34_02610</name>
</gene>
<dbReference type="GO" id="GO:0016787">
    <property type="term" value="F:hydrolase activity"/>
    <property type="evidence" value="ECO:0007669"/>
    <property type="project" value="UniProtKB-KW"/>
</dbReference>
<feature type="domain" description="SGNH hydrolase-type esterase" evidence="1">
    <location>
        <begin position="127"/>
        <end position="293"/>
    </location>
</feature>
<name>A0ABT0D757_9HYPH</name>
<proteinExistence type="predicted"/>
<dbReference type="InterPro" id="IPR036514">
    <property type="entry name" value="SGNH_hydro_sf"/>
</dbReference>
<protein>
    <submittedName>
        <fullName evidence="2">SGNH/GDSL hydrolase family protein</fullName>
    </submittedName>
</protein>
<accession>A0ABT0D757</accession>
<dbReference type="Gene3D" id="3.40.50.1110">
    <property type="entry name" value="SGNH hydrolase"/>
    <property type="match status" value="1"/>
</dbReference>
<dbReference type="EMBL" id="JALKCH010000002">
    <property type="protein sequence ID" value="MCK0195793.1"/>
    <property type="molecule type" value="Genomic_DNA"/>
</dbReference>
<keyword evidence="3" id="KW-1185">Reference proteome</keyword>
<organism evidence="2 3">
    <name type="scientific">Ancylobacter crimeensis</name>
    <dbReference type="NCBI Taxonomy" id="2579147"/>
    <lineage>
        <taxon>Bacteria</taxon>
        <taxon>Pseudomonadati</taxon>
        <taxon>Pseudomonadota</taxon>
        <taxon>Alphaproteobacteria</taxon>
        <taxon>Hyphomicrobiales</taxon>
        <taxon>Xanthobacteraceae</taxon>
        <taxon>Ancylobacter</taxon>
    </lineage>
</organism>
<evidence type="ECO:0000313" key="3">
    <source>
        <dbReference type="Proteomes" id="UP001203284"/>
    </source>
</evidence>
<dbReference type="SUPFAM" id="SSF52266">
    <property type="entry name" value="SGNH hydrolase"/>
    <property type="match status" value="1"/>
</dbReference>
<dbReference type="Pfam" id="PF13472">
    <property type="entry name" value="Lipase_GDSL_2"/>
    <property type="match status" value="1"/>
</dbReference>
<evidence type="ECO:0000313" key="2">
    <source>
        <dbReference type="EMBL" id="MCK0195793.1"/>
    </source>
</evidence>
<keyword evidence="2" id="KW-0378">Hydrolase</keyword>
<dbReference type="InterPro" id="IPR013830">
    <property type="entry name" value="SGNH_hydro"/>
</dbReference>